<organism evidence="1">
    <name type="scientific">Rhizophora mucronata</name>
    <name type="common">Asiatic mangrove</name>
    <dbReference type="NCBI Taxonomy" id="61149"/>
    <lineage>
        <taxon>Eukaryota</taxon>
        <taxon>Viridiplantae</taxon>
        <taxon>Streptophyta</taxon>
        <taxon>Embryophyta</taxon>
        <taxon>Tracheophyta</taxon>
        <taxon>Spermatophyta</taxon>
        <taxon>Magnoliopsida</taxon>
        <taxon>eudicotyledons</taxon>
        <taxon>Gunneridae</taxon>
        <taxon>Pentapetalae</taxon>
        <taxon>rosids</taxon>
        <taxon>fabids</taxon>
        <taxon>Malpighiales</taxon>
        <taxon>Rhizophoraceae</taxon>
        <taxon>Rhizophora</taxon>
    </lineage>
</organism>
<dbReference type="EMBL" id="GGEC01067473">
    <property type="protein sequence ID" value="MBX47957.1"/>
    <property type="molecule type" value="Transcribed_RNA"/>
</dbReference>
<evidence type="ECO:0000313" key="1">
    <source>
        <dbReference type="EMBL" id="MBX47957.1"/>
    </source>
</evidence>
<proteinExistence type="predicted"/>
<accession>A0A2P2NZM4</accession>
<dbReference type="AlphaFoldDB" id="A0A2P2NZM4"/>
<sequence>MLTYLLIFLLINCPAWHRKLWFIFICFW</sequence>
<name>A0A2P2NZM4_RHIMU</name>
<protein>
    <submittedName>
        <fullName evidence="1">Uncharacterized protein</fullName>
    </submittedName>
</protein>
<reference evidence="1" key="1">
    <citation type="submission" date="2018-02" db="EMBL/GenBank/DDBJ databases">
        <title>Rhizophora mucronata_Transcriptome.</title>
        <authorList>
            <person name="Meera S.P."/>
            <person name="Sreeshan A."/>
            <person name="Augustine A."/>
        </authorList>
    </citation>
    <scope>NUCLEOTIDE SEQUENCE</scope>
    <source>
        <tissue evidence="1">Leaf</tissue>
    </source>
</reference>